<dbReference type="InterPro" id="IPR000863">
    <property type="entry name" value="Sulfotransferase_dom"/>
</dbReference>
<feature type="domain" description="Sulfotransferase" evidence="3">
    <location>
        <begin position="17"/>
        <end position="249"/>
    </location>
</feature>
<organism evidence="4 5">
    <name type="scientific">Paenibacillus harenae</name>
    <dbReference type="NCBI Taxonomy" id="306543"/>
    <lineage>
        <taxon>Bacteria</taxon>
        <taxon>Bacillati</taxon>
        <taxon>Bacillota</taxon>
        <taxon>Bacilli</taxon>
        <taxon>Bacillales</taxon>
        <taxon>Paenibacillaceae</taxon>
        <taxon>Paenibacillus</taxon>
    </lineage>
</organism>
<name>A0ABT9U5P0_PAEHA</name>
<sequence length="264" mass="31159">MSNEQDKNNLFSSDNVVMLVSYPKSGNTWVRFLLSSLLFDQATDWTNFHLTTTSIYYPNFNSDARNKEYPYFIKSHSKFDGSYAKVIYLVRDVRDVVISFYFYHKKVVSDFDESFDQFLERFCAGETGPGHWDEHINGWLRGQNNVKNGFLMIKYEDLHAHTGRTVRKILKFLGIKKSALDIYRAIRWSSFENMRKLELAQQDQWEQYKNSKKDIAFMRNGAINEWKHRLTPEQKEKIMNRYGQTLQALGYDCAMPADEDEGRL</sequence>
<dbReference type="PANTHER" id="PTHR11783">
    <property type="entry name" value="SULFOTRANSFERASE SULT"/>
    <property type="match status" value="1"/>
</dbReference>
<dbReference type="Gene3D" id="3.40.50.300">
    <property type="entry name" value="P-loop containing nucleotide triphosphate hydrolases"/>
    <property type="match status" value="1"/>
</dbReference>
<evidence type="ECO:0000256" key="1">
    <source>
        <dbReference type="ARBA" id="ARBA00005771"/>
    </source>
</evidence>
<evidence type="ECO:0000313" key="5">
    <source>
        <dbReference type="Proteomes" id="UP001229346"/>
    </source>
</evidence>
<dbReference type="InterPro" id="IPR027417">
    <property type="entry name" value="P-loop_NTPase"/>
</dbReference>
<dbReference type="SUPFAM" id="SSF52540">
    <property type="entry name" value="P-loop containing nucleoside triphosphate hydrolases"/>
    <property type="match status" value="1"/>
</dbReference>
<dbReference type="Proteomes" id="UP001229346">
    <property type="component" value="Unassembled WGS sequence"/>
</dbReference>
<comment type="similarity">
    <text evidence="1">Belongs to the sulfotransferase 1 family.</text>
</comment>
<evidence type="ECO:0000259" key="3">
    <source>
        <dbReference type="Pfam" id="PF00685"/>
    </source>
</evidence>
<comment type="caution">
    <text evidence="4">The sequence shown here is derived from an EMBL/GenBank/DDBJ whole genome shotgun (WGS) entry which is preliminary data.</text>
</comment>
<reference evidence="4 5" key="1">
    <citation type="submission" date="2023-07" db="EMBL/GenBank/DDBJ databases">
        <title>Sorghum-associated microbial communities from plants grown in Nebraska, USA.</title>
        <authorList>
            <person name="Schachtman D."/>
        </authorList>
    </citation>
    <scope>NUCLEOTIDE SEQUENCE [LARGE SCALE GENOMIC DNA]</scope>
    <source>
        <strain evidence="4 5">CC482</strain>
    </source>
</reference>
<gene>
    <name evidence="4" type="ORF">J2T15_003841</name>
</gene>
<dbReference type="EMBL" id="JAUSSU010000007">
    <property type="protein sequence ID" value="MDQ0114386.1"/>
    <property type="molecule type" value="Genomic_DNA"/>
</dbReference>
<proteinExistence type="inferred from homology"/>
<protein>
    <recommendedName>
        <fullName evidence="3">Sulfotransferase domain-containing protein</fullName>
    </recommendedName>
</protein>
<dbReference type="Pfam" id="PF00685">
    <property type="entry name" value="Sulfotransfer_1"/>
    <property type="match status" value="1"/>
</dbReference>
<dbReference type="RefSeq" id="WP_307205716.1">
    <property type="nucleotide sequence ID" value="NZ_JAUSSU010000007.1"/>
</dbReference>
<keyword evidence="5" id="KW-1185">Reference proteome</keyword>
<accession>A0ABT9U5P0</accession>
<evidence type="ECO:0000313" key="4">
    <source>
        <dbReference type="EMBL" id="MDQ0114386.1"/>
    </source>
</evidence>
<keyword evidence="2" id="KW-0808">Transferase</keyword>
<evidence type="ECO:0000256" key="2">
    <source>
        <dbReference type="ARBA" id="ARBA00022679"/>
    </source>
</evidence>